<dbReference type="InterPro" id="IPR055414">
    <property type="entry name" value="LRR_R13L4/SHOC2-like"/>
</dbReference>
<dbReference type="InterPro" id="IPR032675">
    <property type="entry name" value="LRR_dom_sf"/>
</dbReference>
<keyword evidence="21" id="KW-0325">Glycoprotein</keyword>
<keyword evidence="15 25" id="KW-0067">ATP-binding</keyword>
<keyword evidence="6" id="KW-0723">Serine/threonine-protein kinase</keyword>
<evidence type="ECO:0000256" key="12">
    <source>
        <dbReference type="ARBA" id="ARBA00022737"/>
    </source>
</evidence>
<evidence type="ECO:0000256" key="14">
    <source>
        <dbReference type="ARBA" id="ARBA00022777"/>
    </source>
</evidence>
<keyword evidence="5" id="KW-0134">Cell wall</keyword>
<dbReference type="Pfam" id="PF23598">
    <property type="entry name" value="LRR_14"/>
    <property type="match status" value="1"/>
</dbReference>
<reference evidence="29" key="1">
    <citation type="submission" date="2020-03" db="EMBL/GenBank/DDBJ databases">
        <title>A high-quality chromosome-level genome assembly of a woody plant with both climbing and erect habits, Rhamnella rubrinervis.</title>
        <authorList>
            <person name="Lu Z."/>
            <person name="Yang Y."/>
            <person name="Zhu X."/>
            <person name="Sun Y."/>
        </authorList>
    </citation>
    <scope>NUCLEOTIDE SEQUENCE</scope>
    <source>
        <strain evidence="29">BYM</strain>
        <tissue evidence="29">Leaf</tissue>
    </source>
</reference>
<evidence type="ECO:0000256" key="8">
    <source>
        <dbReference type="ARBA" id="ARBA00022614"/>
    </source>
</evidence>
<evidence type="ECO:0000256" key="25">
    <source>
        <dbReference type="PROSITE-ProRule" id="PRU10141"/>
    </source>
</evidence>
<comment type="subcellular location">
    <subcellularLocation>
        <location evidence="2">Cell membrane</location>
        <topology evidence="2">Single-pass type I membrane protein</topology>
    </subcellularLocation>
    <subcellularLocation>
        <location evidence="1">Secreted</location>
        <location evidence="1">Cell wall</location>
    </subcellularLocation>
</comment>
<dbReference type="AlphaFoldDB" id="A0A8K0HTA6"/>
<keyword evidence="8" id="KW-0433">Leucine-rich repeat</keyword>
<dbReference type="OrthoDB" id="676979at2759"/>
<dbReference type="FunFam" id="3.80.10.10:FF:000775">
    <property type="entry name" value="Predicted protein"/>
    <property type="match status" value="1"/>
</dbReference>
<organism evidence="29 30">
    <name type="scientific">Rhamnella rubrinervis</name>
    <dbReference type="NCBI Taxonomy" id="2594499"/>
    <lineage>
        <taxon>Eukaryota</taxon>
        <taxon>Viridiplantae</taxon>
        <taxon>Streptophyta</taxon>
        <taxon>Embryophyta</taxon>
        <taxon>Tracheophyta</taxon>
        <taxon>Spermatophyta</taxon>
        <taxon>Magnoliopsida</taxon>
        <taxon>eudicotyledons</taxon>
        <taxon>Gunneridae</taxon>
        <taxon>Pentapetalae</taxon>
        <taxon>rosids</taxon>
        <taxon>fabids</taxon>
        <taxon>Rosales</taxon>
        <taxon>Rhamnaceae</taxon>
        <taxon>rhamnoid group</taxon>
        <taxon>Rhamneae</taxon>
        <taxon>Rhamnella</taxon>
    </lineage>
</organism>
<keyword evidence="12" id="KW-0677">Repeat</keyword>
<dbReference type="GO" id="GO:0005524">
    <property type="term" value="F:ATP binding"/>
    <property type="evidence" value="ECO:0007669"/>
    <property type="project" value="UniProtKB-UniRule"/>
</dbReference>
<evidence type="ECO:0000313" key="30">
    <source>
        <dbReference type="Proteomes" id="UP000796880"/>
    </source>
</evidence>
<keyword evidence="14" id="KW-0418">Kinase</keyword>
<dbReference type="SMART" id="SM00369">
    <property type="entry name" value="LRR_TYP"/>
    <property type="match status" value="7"/>
</dbReference>
<dbReference type="Gene3D" id="3.30.200.20">
    <property type="entry name" value="Phosphorylase Kinase, domain 1"/>
    <property type="match status" value="1"/>
</dbReference>
<accession>A0A8K0HTA6</accession>
<dbReference type="PROSITE" id="PS50011">
    <property type="entry name" value="PROTEIN_KINASE_DOM"/>
    <property type="match status" value="1"/>
</dbReference>
<evidence type="ECO:0000256" key="19">
    <source>
        <dbReference type="ARBA" id="ARBA00023157"/>
    </source>
</evidence>
<gene>
    <name evidence="29" type="ORF">FNV43_RR02065</name>
</gene>
<dbReference type="InterPro" id="IPR003591">
    <property type="entry name" value="Leu-rich_rpt_typical-subtyp"/>
</dbReference>
<evidence type="ECO:0000256" key="18">
    <source>
        <dbReference type="ARBA" id="ARBA00023136"/>
    </source>
</evidence>
<sequence length="1040" mass="114056">MAISNLVVRTLQCCSVFILILLFSCPSTAITTARETEALLRWKHSLDNPTDHSLLPSWNLLPSYSNATPPSTNFSYNSCGNWVGIVCNELESVTAVNLTNSNLRGTLQSFDFSLLPNLLTLVLLDNSLYGSIPSHISNLSRLTHLDLGGNQFSGNIPIEIGMLVYLVEFWVDNNNLSGSIPASIGNLSSLTSLALPENKISGSIPREVGHLTSLTELYLYSNLLSGSIPASIGNLSKLSVLEFSDNNITGSIPREVGQLSALIHLHLFVNHLSGSIPTSIGNLSNLNSLYLIENAISGSIPASIGNLGSLTNLSLALNNITGPVPPSMNNLTNLETLFLSFNSLSGYLPENICVGGRLTWFGASHNHFTGSIPKSLRNCSTLYRVSLQGNQLGGNISEEFGIYPNLDYMDLSSNKFVGKLTANWGQSPKLTRLNISNNKISGRLPVEIGKATELIELDMSNNLLVGKIPKEFGKLRLLFNLKLKNNSLSSKLPAELGMLSELQQLDLSTNKFSGSIPVGLEHCSKLLLLNLRNNRFSGNIPHQIGSLRFLENLDLSENVLTGELPTELGYLSKLEKFNISHNMLLGSIPSKFKEMTSLVSVDVSHNLLEGCLPNIKAFYEAPMEALENNKRLCGNNSSLMPCSISKNNNDVVKVLVLLSILVFIFPVFIIVGAGFIQWKRKRDNEEPKVTPNETFFVAWRHNGKRVHKEIVEATGNFDSKYCIGVGGYGSVYKTRLSNGQVVAVKKFHDSGGMACQEVFTNESHVLTSVRHRNIIKLYGFCLHAKHSFLVFEFMKRGCLANTLRVDGKAAKLEWTKRVNVVKGLANAISYMHHQCCPRILHRDISSKNVLLDGEYEAHLSDFGSARIVDPASSNWTSFAGTFGYAAPAGMSNFILLLKNVTLKWHVDHSKELAYTMEVDVKCDVYSFGVVTLEVIMGKHPGDLISFHSSPSSSSSSPVVHHQALLMDVLDPRLSHPRNQVSDQVVSIVNIAFACLQPNPQSRPTMKQVSDKLADPSPSPLSVPLDLITLQQLFDPPTWTS</sequence>
<dbReference type="Gene3D" id="3.80.10.10">
    <property type="entry name" value="Ribonuclease Inhibitor"/>
    <property type="match status" value="4"/>
</dbReference>
<dbReference type="Pfam" id="PF00069">
    <property type="entry name" value="Pkinase"/>
    <property type="match status" value="1"/>
</dbReference>
<evidence type="ECO:0000256" key="2">
    <source>
        <dbReference type="ARBA" id="ARBA00004251"/>
    </source>
</evidence>
<keyword evidence="4" id="KW-1003">Cell membrane</keyword>
<dbReference type="InterPro" id="IPR011009">
    <property type="entry name" value="Kinase-like_dom_sf"/>
</dbReference>
<dbReference type="GO" id="GO:0005886">
    <property type="term" value="C:plasma membrane"/>
    <property type="evidence" value="ECO:0007669"/>
    <property type="project" value="UniProtKB-SubCell"/>
</dbReference>
<dbReference type="PANTHER" id="PTHR48053:SF142">
    <property type="entry name" value="REPEAT RECEPTOR-LIKE PROTEIN KINASE FAMILY PROTEIN, PUTATIVE-RELATED"/>
    <property type="match status" value="1"/>
</dbReference>
<keyword evidence="7" id="KW-0597">Phosphoprotein</keyword>
<dbReference type="EC" id="2.7.11.1" evidence="3"/>
<keyword evidence="30" id="KW-1185">Reference proteome</keyword>
<dbReference type="FunFam" id="3.30.200.20:FF:000309">
    <property type="entry name" value="Leucine-rich repeat receptor protein kinase MSP1"/>
    <property type="match status" value="1"/>
</dbReference>
<evidence type="ECO:0000256" key="5">
    <source>
        <dbReference type="ARBA" id="ARBA00022512"/>
    </source>
</evidence>
<comment type="catalytic activity">
    <reaction evidence="23">
        <text>L-threonyl-[protein] + ATP = O-phospho-L-threonyl-[protein] + ADP + H(+)</text>
        <dbReference type="Rhea" id="RHEA:46608"/>
        <dbReference type="Rhea" id="RHEA-COMP:11060"/>
        <dbReference type="Rhea" id="RHEA-COMP:11605"/>
        <dbReference type="ChEBI" id="CHEBI:15378"/>
        <dbReference type="ChEBI" id="CHEBI:30013"/>
        <dbReference type="ChEBI" id="CHEBI:30616"/>
        <dbReference type="ChEBI" id="CHEBI:61977"/>
        <dbReference type="ChEBI" id="CHEBI:456216"/>
        <dbReference type="EC" id="2.7.11.1"/>
    </reaction>
</comment>
<evidence type="ECO:0000256" key="11">
    <source>
        <dbReference type="ARBA" id="ARBA00022729"/>
    </source>
</evidence>
<dbReference type="FunFam" id="1.10.510.10:FF:000445">
    <property type="entry name" value="MDIS1-interacting receptor like kinase 2"/>
    <property type="match status" value="1"/>
</dbReference>
<dbReference type="GO" id="GO:0004674">
    <property type="term" value="F:protein serine/threonine kinase activity"/>
    <property type="evidence" value="ECO:0007669"/>
    <property type="project" value="UniProtKB-KW"/>
</dbReference>
<comment type="similarity">
    <text evidence="22">Belongs to the polygalacturonase-inhibiting protein family.</text>
</comment>
<evidence type="ECO:0000256" key="22">
    <source>
        <dbReference type="ARBA" id="ARBA00038043"/>
    </source>
</evidence>
<evidence type="ECO:0000256" key="27">
    <source>
        <dbReference type="SAM" id="SignalP"/>
    </source>
</evidence>
<keyword evidence="5" id="KW-0964">Secreted</keyword>
<comment type="caution">
    <text evidence="29">The sequence shown here is derived from an EMBL/GenBank/DDBJ whole genome shotgun (WGS) entry which is preliminary data.</text>
</comment>
<dbReference type="EMBL" id="VOIH02000001">
    <property type="protein sequence ID" value="KAF3457408.1"/>
    <property type="molecule type" value="Genomic_DNA"/>
</dbReference>
<evidence type="ECO:0000256" key="24">
    <source>
        <dbReference type="ARBA" id="ARBA00048679"/>
    </source>
</evidence>
<evidence type="ECO:0000256" key="9">
    <source>
        <dbReference type="ARBA" id="ARBA00022679"/>
    </source>
</evidence>
<keyword evidence="20" id="KW-0675">Receptor</keyword>
<keyword evidence="19" id="KW-1015">Disulfide bond</keyword>
<dbReference type="PANTHER" id="PTHR48053">
    <property type="entry name" value="LEUCINE RICH REPEAT FAMILY PROTEIN, EXPRESSED"/>
    <property type="match status" value="1"/>
</dbReference>
<evidence type="ECO:0000256" key="3">
    <source>
        <dbReference type="ARBA" id="ARBA00012513"/>
    </source>
</evidence>
<dbReference type="PROSITE" id="PS00109">
    <property type="entry name" value="PROTEIN_KINASE_TYR"/>
    <property type="match status" value="1"/>
</dbReference>
<evidence type="ECO:0000256" key="20">
    <source>
        <dbReference type="ARBA" id="ARBA00023170"/>
    </source>
</evidence>
<dbReference type="SUPFAM" id="SSF56112">
    <property type="entry name" value="Protein kinase-like (PK-like)"/>
    <property type="match status" value="1"/>
</dbReference>
<evidence type="ECO:0000256" key="23">
    <source>
        <dbReference type="ARBA" id="ARBA00047899"/>
    </source>
</evidence>
<evidence type="ECO:0000256" key="15">
    <source>
        <dbReference type="ARBA" id="ARBA00022840"/>
    </source>
</evidence>
<feature type="chain" id="PRO_5035467056" description="non-specific serine/threonine protein kinase" evidence="27">
    <location>
        <begin position="30"/>
        <end position="1040"/>
    </location>
</feature>
<evidence type="ECO:0000256" key="17">
    <source>
        <dbReference type="ARBA" id="ARBA00022989"/>
    </source>
</evidence>
<keyword evidence="16" id="KW-0832">Ubl conjugation</keyword>
<evidence type="ECO:0000256" key="21">
    <source>
        <dbReference type="ARBA" id="ARBA00023180"/>
    </source>
</evidence>
<dbReference type="PROSITE" id="PS00107">
    <property type="entry name" value="PROTEIN_KINASE_ATP"/>
    <property type="match status" value="1"/>
</dbReference>
<feature type="transmembrane region" description="Helical" evidence="26">
    <location>
        <begin position="654"/>
        <end position="676"/>
    </location>
</feature>
<name>A0A8K0HTA6_9ROSA</name>
<evidence type="ECO:0000256" key="4">
    <source>
        <dbReference type="ARBA" id="ARBA00022475"/>
    </source>
</evidence>
<evidence type="ECO:0000256" key="1">
    <source>
        <dbReference type="ARBA" id="ARBA00004191"/>
    </source>
</evidence>
<keyword evidence="11 27" id="KW-0732">Signal</keyword>
<evidence type="ECO:0000313" key="29">
    <source>
        <dbReference type="EMBL" id="KAF3457408.1"/>
    </source>
</evidence>
<protein>
    <recommendedName>
        <fullName evidence="3">non-specific serine/threonine protein kinase</fullName>
        <ecNumber evidence="3">2.7.11.1</ecNumber>
    </recommendedName>
</protein>
<evidence type="ECO:0000256" key="16">
    <source>
        <dbReference type="ARBA" id="ARBA00022843"/>
    </source>
</evidence>
<dbReference type="Proteomes" id="UP000796880">
    <property type="component" value="Unassembled WGS sequence"/>
</dbReference>
<keyword evidence="10 26" id="KW-0812">Transmembrane</keyword>
<dbReference type="InterPro" id="IPR017441">
    <property type="entry name" value="Protein_kinase_ATP_BS"/>
</dbReference>
<dbReference type="FunFam" id="3.80.10.10:FF:000400">
    <property type="entry name" value="Nuclear pore complex protein NUP107"/>
    <property type="match status" value="1"/>
</dbReference>
<proteinExistence type="inferred from homology"/>
<keyword evidence="9" id="KW-0808">Transferase</keyword>
<evidence type="ECO:0000259" key="28">
    <source>
        <dbReference type="PROSITE" id="PS50011"/>
    </source>
</evidence>
<dbReference type="InterPro" id="IPR000719">
    <property type="entry name" value="Prot_kinase_dom"/>
</dbReference>
<dbReference type="SMART" id="SM00365">
    <property type="entry name" value="LRR_SD22"/>
    <property type="match status" value="6"/>
</dbReference>
<dbReference type="InterPro" id="IPR051716">
    <property type="entry name" value="Plant_RL_S/T_kinase"/>
</dbReference>
<feature type="domain" description="Protein kinase" evidence="28">
    <location>
        <begin position="717"/>
        <end position="1017"/>
    </location>
</feature>
<evidence type="ECO:0000256" key="10">
    <source>
        <dbReference type="ARBA" id="ARBA00022692"/>
    </source>
</evidence>
<dbReference type="FunFam" id="3.80.10.10:FF:000177">
    <property type="entry name" value="Leucine-rich repeat receptor-like serine/threonine-protein kinase At1g17230"/>
    <property type="match status" value="1"/>
</dbReference>
<dbReference type="InterPro" id="IPR008266">
    <property type="entry name" value="Tyr_kinase_AS"/>
</dbReference>
<dbReference type="InterPro" id="IPR001611">
    <property type="entry name" value="Leu-rich_rpt"/>
</dbReference>
<evidence type="ECO:0000256" key="26">
    <source>
        <dbReference type="SAM" id="Phobius"/>
    </source>
</evidence>
<dbReference type="SUPFAM" id="SSF52047">
    <property type="entry name" value="RNI-like"/>
    <property type="match status" value="1"/>
</dbReference>
<dbReference type="SUPFAM" id="SSF52058">
    <property type="entry name" value="L domain-like"/>
    <property type="match status" value="1"/>
</dbReference>
<evidence type="ECO:0000256" key="13">
    <source>
        <dbReference type="ARBA" id="ARBA00022741"/>
    </source>
</evidence>
<feature type="signal peptide" evidence="27">
    <location>
        <begin position="1"/>
        <end position="29"/>
    </location>
</feature>
<keyword evidence="13 25" id="KW-0547">Nucleotide-binding</keyword>
<evidence type="ECO:0000256" key="7">
    <source>
        <dbReference type="ARBA" id="ARBA00022553"/>
    </source>
</evidence>
<dbReference type="Gene3D" id="1.10.510.10">
    <property type="entry name" value="Transferase(Phosphotransferase) domain 1"/>
    <property type="match status" value="1"/>
</dbReference>
<dbReference type="Pfam" id="PF00560">
    <property type="entry name" value="LRR_1"/>
    <property type="match status" value="7"/>
</dbReference>
<feature type="binding site" evidence="25">
    <location>
        <position position="746"/>
    </location>
    <ligand>
        <name>ATP</name>
        <dbReference type="ChEBI" id="CHEBI:30616"/>
    </ligand>
</feature>
<comment type="catalytic activity">
    <reaction evidence="24">
        <text>L-seryl-[protein] + ATP = O-phospho-L-seryl-[protein] + ADP + H(+)</text>
        <dbReference type="Rhea" id="RHEA:17989"/>
        <dbReference type="Rhea" id="RHEA-COMP:9863"/>
        <dbReference type="Rhea" id="RHEA-COMP:11604"/>
        <dbReference type="ChEBI" id="CHEBI:15378"/>
        <dbReference type="ChEBI" id="CHEBI:29999"/>
        <dbReference type="ChEBI" id="CHEBI:30616"/>
        <dbReference type="ChEBI" id="CHEBI:83421"/>
        <dbReference type="ChEBI" id="CHEBI:456216"/>
        <dbReference type="EC" id="2.7.11.1"/>
    </reaction>
</comment>
<keyword evidence="18 26" id="KW-0472">Membrane</keyword>
<evidence type="ECO:0000256" key="6">
    <source>
        <dbReference type="ARBA" id="ARBA00022527"/>
    </source>
</evidence>
<keyword evidence="17 26" id="KW-1133">Transmembrane helix</keyword>
<dbReference type="GO" id="GO:0010082">
    <property type="term" value="P:regulation of root meristem growth"/>
    <property type="evidence" value="ECO:0007669"/>
    <property type="project" value="UniProtKB-ARBA"/>
</dbReference>
<dbReference type="GO" id="GO:0010074">
    <property type="term" value="P:maintenance of meristem identity"/>
    <property type="evidence" value="ECO:0007669"/>
    <property type="project" value="UniProtKB-ARBA"/>
</dbReference>